<feature type="transmembrane region" description="Helical" evidence="1">
    <location>
        <begin position="361"/>
        <end position="380"/>
    </location>
</feature>
<evidence type="ECO:0000256" key="1">
    <source>
        <dbReference type="SAM" id="Phobius"/>
    </source>
</evidence>
<comment type="caution">
    <text evidence="2">The sequence shown here is derived from an EMBL/GenBank/DDBJ whole genome shotgun (WGS) entry which is preliminary data.</text>
</comment>
<keyword evidence="1" id="KW-0472">Membrane</keyword>
<accession>A0A9P6N0K7</accession>
<proteinExistence type="predicted"/>
<sequence length="382" mass="44273">MSDLLDVSVDIFSDDNEYREVSDTREKMDDKIVKSIMEAIEKDDDSKVHLLTTPLWEINFVGSTSQMVFNMQVPMILDQFSPDDPIFTFLRDKTLKYAAKTSENDTAHQVKLILRNTPYSKKYVQENTRLKHIPKHDLEEMVKNVLTACNPSNPWYGMWTYSRDITRVYNPFNPTLYPGYFKARDLKDMIAVALGICNMQLSAKSVCSQDDFTKRFVIDFLPLSDLLDHKFTLKVSYKNDKFITYDGTTIKLRPLTHYDIKVLKYLIKHFDSDASRSIYLLLASMMQSEKDVRLAHEIGWFSGVPWEVFAEARQKEYQLPDEKCEYDAYLAIKDISKDNNNLAKGFARDFKYQSSTSPANIWIAIASLIFALVSVIQFFMGL</sequence>
<dbReference type="EMBL" id="JAAAID010000203">
    <property type="protein sequence ID" value="KAG0020664.1"/>
    <property type="molecule type" value="Genomic_DNA"/>
</dbReference>
<keyword evidence="1" id="KW-1133">Transmembrane helix</keyword>
<reference evidence="2" key="1">
    <citation type="journal article" date="2020" name="Fungal Divers.">
        <title>Resolving the Mortierellaceae phylogeny through synthesis of multi-gene phylogenetics and phylogenomics.</title>
        <authorList>
            <person name="Vandepol N."/>
            <person name="Liber J."/>
            <person name="Desiro A."/>
            <person name="Na H."/>
            <person name="Kennedy M."/>
            <person name="Barry K."/>
            <person name="Grigoriev I.V."/>
            <person name="Miller A.N."/>
            <person name="O'Donnell K."/>
            <person name="Stajich J.E."/>
            <person name="Bonito G."/>
        </authorList>
    </citation>
    <scope>NUCLEOTIDE SEQUENCE</scope>
    <source>
        <strain evidence="2">NRRL 2769</strain>
    </source>
</reference>
<protein>
    <submittedName>
        <fullName evidence="2">Uncharacterized protein</fullName>
    </submittedName>
</protein>
<name>A0A9P6N0K7_9FUNG</name>
<evidence type="ECO:0000313" key="2">
    <source>
        <dbReference type="EMBL" id="KAG0020664.1"/>
    </source>
</evidence>
<keyword evidence="1" id="KW-0812">Transmembrane</keyword>
<dbReference type="AlphaFoldDB" id="A0A9P6N0K7"/>
<keyword evidence="3" id="KW-1185">Reference proteome</keyword>
<organism evidence="2 3">
    <name type="scientific">Entomortierella chlamydospora</name>
    <dbReference type="NCBI Taxonomy" id="101097"/>
    <lineage>
        <taxon>Eukaryota</taxon>
        <taxon>Fungi</taxon>
        <taxon>Fungi incertae sedis</taxon>
        <taxon>Mucoromycota</taxon>
        <taxon>Mortierellomycotina</taxon>
        <taxon>Mortierellomycetes</taxon>
        <taxon>Mortierellales</taxon>
        <taxon>Mortierellaceae</taxon>
        <taxon>Entomortierella</taxon>
    </lineage>
</organism>
<dbReference type="Proteomes" id="UP000703661">
    <property type="component" value="Unassembled WGS sequence"/>
</dbReference>
<evidence type="ECO:0000313" key="3">
    <source>
        <dbReference type="Proteomes" id="UP000703661"/>
    </source>
</evidence>
<dbReference type="OrthoDB" id="2405541at2759"/>
<gene>
    <name evidence="2" type="ORF">BGZ80_003816</name>
</gene>